<comment type="caution">
    <text evidence="1">The sequence shown here is derived from an EMBL/GenBank/DDBJ whole genome shotgun (WGS) entry which is preliminary data.</text>
</comment>
<accession>A0ABV5UNV8</accession>
<gene>
    <name evidence="1" type="ORF">ACFFPI_08575</name>
</gene>
<protein>
    <submittedName>
        <fullName evidence="1">Uncharacterized protein</fullName>
    </submittedName>
</protein>
<dbReference type="RefSeq" id="WP_345043889.1">
    <property type="nucleotide sequence ID" value="NZ_BAABED010000001.1"/>
</dbReference>
<name>A0ABV5UNV8_9MICC</name>
<dbReference type="Proteomes" id="UP001589536">
    <property type="component" value="Unassembled WGS sequence"/>
</dbReference>
<dbReference type="EMBL" id="JBHMBH010000019">
    <property type="protein sequence ID" value="MFB9714211.1"/>
    <property type="molecule type" value="Genomic_DNA"/>
</dbReference>
<sequence>MTATQTATPLRSALERLARKWTLTLPGGAPNRYHFFGDELTALLGTADDAGLEIAAEALADNWGNAGTGVPEGHGYVRGYFAFDVKQTVKASRDQ</sequence>
<reference evidence="1 2" key="1">
    <citation type="submission" date="2024-09" db="EMBL/GenBank/DDBJ databases">
        <authorList>
            <person name="Sun Q."/>
            <person name="Mori K."/>
        </authorList>
    </citation>
    <scope>NUCLEOTIDE SEQUENCE [LARGE SCALE GENOMIC DNA]</scope>
    <source>
        <strain evidence="1 2">JCM 13519</strain>
    </source>
</reference>
<proteinExistence type="predicted"/>
<keyword evidence="2" id="KW-1185">Reference proteome</keyword>
<evidence type="ECO:0000313" key="2">
    <source>
        <dbReference type="Proteomes" id="UP001589536"/>
    </source>
</evidence>
<evidence type="ECO:0000313" key="1">
    <source>
        <dbReference type="EMBL" id="MFB9714211.1"/>
    </source>
</evidence>
<organism evidence="1 2">
    <name type="scientific">Arthrobacter methylotrophus</name>
    <dbReference type="NCBI Taxonomy" id="121291"/>
    <lineage>
        <taxon>Bacteria</taxon>
        <taxon>Bacillati</taxon>
        <taxon>Actinomycetota</taxon>
        <taxon>Actinomycetes</taxon>
        <taxon>Micrococcales</taxon>
        <taxon>Micrococcaceae</taxon>
        <taxon>Arthrobacter</taxon>
    </lineage>
</organism>